<gene>
    <name evidence="4" type="ORF">HFPNKLFA_00011</name>
    <name evidence="5" type="ORF">OIIJOBMO_00003</name>
</gene>
<evidence type="ECO:0000256" key="1">
    <source>
        <dbReference type="ARBA" id="ARBA00006821"/>
    </source>
</evidence>
<evidence type="ECO:0000256" key="2">
    <source>
        <dbReference type="ARBA" id="ARBA00023277"/>
    </source>
</evidence>
<name>A0A7G9Y1U9_9EURY</name>
<accession>A0A7G9Y1U9</accession>
<protein>
    <recommendedName>
        <fullName evidence="3">Glycoside hydrolase family 57 N-terminal domain-containing protein</fullName>
    </recommendedName>
</protein>
<dbReference type="InterPro" id="IPR004300">
    <property type="entry name" value="Glyco_hydro_57_N"/>
</dbReference>
<evidence type="ECO:0000313" key="4">
    <source>
        <dbReference type="EMBL" id="QNO41452.1"/>
    </source>
</evidence>
<dbReference type="EMBL" id="MT630695">
    <property type="protein sequence ID" value="QNO41983.1"/>
    <property type="molecule type" value="Genomic_DNA"/>
</dbReference>
<dbReference type="SUPFAM" id="SSF88713">
    <property type="entry name" value="Glycoside hydrolase/deacetylase"/>
    <property type="match status" value="1"/>
</dbReference>
<sequence>MTYISLSFEVHQPHRLNREFPYQGGEYIDYELNRSTFNKISEKCYHPATEIILDRLDEHKNEFKVAFSISGVFLEQCEMYDPDLLELFKNLAETANVEFLCQTYYHSLSSLYEAKDEFIAQVEMHFRTIRDLIGYTPTFFENSEFLYNSEIAELAKSLGFKGIFTEGISRILGWRSSNYVYRHDDMPVLLRNYQLTDDIGFRFSSRWWEEYPLTADKYAAWLSETRGDCINIFMDYETLGEHHWADTGIFEFLRYLPDEILKYDHLSFLMPSEIVETCDPVGEIDVGVFDTISWADLERDTSCWLGNEMQIACYEKLKRMEEKVKKTGDPELLETWRRLGISDHLYYLFTSGGGPGEVHSYFSPYNSPIDAFVIYYSVLSDFERKIDLSQ</sequence>
<dbReference type="AlphaFoldDB" id="A0A7G9Y1U9"/>
<dbReference type="GO" id="GO:0003824">
    <property type="term" value="F:catalytic activity"/>
    <property type="evidence" value="ECO:0007669"/>
    <property type="project" value="InterPro"/>
</dbReference>
<evidence type="ECO:0000259" key="3">
    <source>
        <dbReference type="Pfam" id="PF03065"/>
    </source>
</evidence>
<feature type="domain" description="Glycoside hydrolase family 57 N-terminal" evidence="3">
    <location>
        <begin position="6"/>
        <end position="286"/>
    </location>
</feature>
<dbReference type="PANTHER" id="PTHR36306:SF1">
    <property type="entry name" value="ALPHA-AMYLASE-RELATED"/>
    <property type="match status" value="1"/>
</dbReference>
<dbReference type="GO" id="GO:0005975">
    <property type="term" value="P:carbohydrate metabolic process"/>
    <property type="evidence" value="ECO:0007669"/>
    <property type="project" value="InterPro"/>
</dbReference>
<dbReference type="Gene3D" id="3.20.110.20">
    <property type="match status" value="1"/>
</dbReference>
<dbReference type="InterPro" id="IPR052046">
    <property type="entry name" value="GH57_Enzymes"/>
</dbReference>
<evidence type="ECO:0000313" key="5">
    <source>
        <dbReference type="EMBL" id="QNO41983.1"/>
    </source>
</evidence>
<dbReference type="CDD" id="cd10795">
    <property type="entry name" value="GH57N_MJA1_like"/>
    <property type="match status" value="1"/>
</dbReference>
<dbReference type="InterPro" id="IPR011330">
    <property type="entry name" value="Glyco_hydro/deAcase_b/a-brl"/>
</dbReference>
<reference evidence="5" key="1">
    <citation type="submission" date="2020-06" db="EMBL/GenBank/DDBJ databases">
        <title>Unique genomic features of the anaerobic methanotrophic archaea.</title>
        <authorList>
            <person name="Chadwick G.L."/>
            <person name="Skennerton C.T."/>
            <person name="Laso-Perez R."/>
            <person name="Leu A.O."/>
            <person name="Speth D.R."/>
            <person name="Yu H."/>
            <person name="Morgan-Lang C."/>
            <person name="Hatzenpichler R."/>
            <person name="Goudeau D."/>
            <person name="Malmstrom R."/>
            <person name="Brazelton W.J."/>
            <person name="Woyke T."/>
            <person name="Hallam S.J."/>
            <person name="Tyson G.W."/>
            <person name="Wegener G."/>
            <person name="Boetius A."/>
            <person name="Orphan V."/>
        </authorList>
    </citation>
    <scope>NUCLEOTIDE SEQUENCE</scope>
</reference>
<comment type="similarity">
    <text evidence="1">Belongs to the glycosyl hydrolase 57 family.</text>
</comment>
<proteinExistence type="inferred from homology"/>
<keyword evidence="2" id="KW-0119">Carbohydrate metabolism</keyword>
<dbReference type="PANTHER" id="PTHR36306">
    <property type="entry name" value="ALPHA-AMYLASE-RELATED-RELATED"/>
    <property type="match status" value="1"/>
</dbReference>
<dbReference type="EMBL" id="MT630642">
    <property type="protein sequence ID" value="QNO41452.1"/>
    <property type="molecule type" value="Genomic_DNA"/>
</dbReference>
<dbReference type="Pfam" id="PF03065">
    <property type="entry name" value="Glyco_hydro_57"/>
    <property type="match status" value="1"/>
</dbReference>
<organism evidence="5">
    <name type="scientific">Candidatus Methanogaster sp. ANME-2c ERB4</name>
    <dbReference type="NCBI Taxonomy" id="2759911"/>
    <lineage>
        <taxon>Archaea</taxon>
        <taxon>Methanobacteriati</taxon>
        <taxon>Methanobacteriota</taxon>
        <taxon>Stenosarchaea group</taxon>
        <taxon>Methanomicrobia</taxon>
        <taxon>Methanosarcinales</taxon>
        <taxon>ANME-2 cluster</taxon>
        <taxon>Candidatus Methanogasteraceae</taxon>
        <taxon>Candidatus Methanogaster</taxon>
    </lineage>
</organism>